<sequence length="403" mass="42912">MAISRSMRRRRGGFGSKARNMIAVCMGGVLLFCSGEAVAEHMLEGIQRRNLNGTARSIQPEIKDAVATCTLKAEAAAPTAVELSAESLKLSEKSLTATLKCVGEQIATIPEHLDAKVCDPSQKVTGENDSCKIEQSQENGKEVTLRELLGATREINWTKRVDTPGEKTGSTQTWSLDLQASDLPRSGKAFFVGCKTAKPQGRDSSNTEVSICKVPVTVEARASFVGENNVVTCAYGKDSNPRPLEVEISADNDALTIDCGTDGSLKPTNYTEEFCVTDNSQLESCTTKKFSEILRTFLPSWWVSDSQNGSAKLTIPESGFPEEQQQFRLGCIPKKTTESPQASLSVNTEKEEGAQNTGASTSNCSVIVTVKASNFSSLASSIAPTAAVAGGVAALTGFLVGSF</sequence>
<feature type="chain" id="PRO_5001813716" evidence="2">
    <location>
        <begin position="40"/>
        <end position="403"/>
    </location>
</feature>
<dbReference type="Gene3D" id="2.60.40.1320">
    <property type="entry name" value="SRS domain"/>
    <property type="match status" value="2"/>
</dbReference>
<dbReference type="SUPFAM" id="SSF74877">
    <property type="entry name" value="Major surface antigen p30, SAG1"/>
    <property type="match status" value="2"/>
</dbReference>
<evidence type="ECO:0000259" key="3">
    <source>
        <dbReference type="Pfam" id="PF04092"/>
    </source>
</evidence>
<accession>A0A086PU85</accession>
<dbReference type="Proteomes" id="UP000028840">
    <property type="component" value="Unassembled WGS sequence"/>
</dbReference>
<dbReference type="PRINTS" id="PR01801">
    <property type="entry name" value="SURFCEANTIGN"/>
</dbReference>
<feature type="region of interest" description="Disordered" evidence="1">
    <location>
        <begin position="338"/>
        <end position="359"/>
    </location>
</feature>
<dbReference type="InterPro" id="IPR028352">
    <property type="entry name" value="Surface_antig_SAG1"/>
</dbReference>
<organism evidence="4 5">
    <name type="scientific">Toxoplasma gondii VAND</name>
    <dbReference type="NCBI Taxonomy" id="933077"/>
    <lineage>
        <taxon>Eukaryota</taxon>
        <taxon>Sar</taxon>
        <taxon>Alveolata</taxon>
        <taxon>Apicomplexa</taxon>
        <taxon>Conoidasida</taxon>
        <taxon>Coccidia</taxon>
        <taxon>Eucoccidiorida</taxon>
        <taxon>Eimeriorina</taxon>
        <taxon>Sarcocystidae</taxon>
        <taxon>Toxoplasma</taxon>
    </lineage>
</organism>
<dbReference type="VEuPathDB" id="ToxoDB:TGVAND_437450"/>
<comment type="caution">
    <text evidence="4">The sequence shown here is derived from an EMBL/GenBank/DDBJ whole genome shotgun (WGS) entry which is preliminary data.</text>
</comment>
<proteinExistence type="predicted"/>
<dbReference type="GO" id="GO:0016020">
    <property type="term" value="C:membrane"/>
    <property type="evidence" value="ECO:0007669"/>
    <property type="project" value="InterPro"/>
</dbReference>
<evidence type="ECO:0000256" key="1">
    <source>
        <dbReference type="SAM" id="MobiDB-lite"/>
    </source>
</evidence>
<evidence type="ECO:0000256" key="2">
    <source>
        <dbReference type="SAM" id="SignalP"/>
    </source>
</evidence>
<dbReference type="EMBL" id="AEYJ02001215">
    <property type="protein sequence ID" value="KFH03917.1"/>
    <property type="molecule type" value="Genomic_DNA"/>
</dbReference>
<name>A0A086PU85_TOXGO</name>
<feature type="domain" description="SRS" evidence="3">
    <location>
        <begin position="229"/>
        <end position="370"/>
    </location>
</feature>
<evidence type="ECO:0000313" key="5">
    <source>
        <dbReference type="Proteomes" id="UP000028840"/>
    </source>
</evidence>
<feature type="domain" description="SRS" evidence="3">
    <location>
        <begin position="66"/>
        <end position="218"/>
    </location>
</feature>
<dbReference type="AlphaFoldDB" id="A0A086PU85"/>
<keyword evidence="2" id="KW-0732">Signal</keyword>
<dbReference type="InterPro" id="IPR036755">
    <property type="entry name" value="SRS_dom_sf"/>
</dbReference>
<evidence type="ECO:0000313" key="4">
    <source>
        <dbReference type="EMBL" id="KFH03917.1"/>
    </source>
</evidence>
<feature type="compositionally biased region" description="Polar residues" evidence="1">
    <location>
        <begin position="338"/>
        <end position="347"/>
    </location>
</feature>
<protein>
    <submittedName>
        <fullName evidence="4">SAG-related sequence protein SRS16E</fullName>
    </submittedName>
</protein>
<gene>
    <name evidence="4" type="ORF">TGVAND_437450</name>
</gene>
<dbReference type="Pfam" id="PF04092">
    <property type="entry name" value="SAG"/>
    <property type="match status" value="2"/>
</dbReference>
<reference evidence="4 5" key="1">
    <citation type="submission" date="2014-08" db="EMBL/GenBank/DDBJ databases">
        <authorList>
            <person name="Sibley D."/>
            <person name="Venepally P."/>
            <person name="Karamycheva S."/>
            <person name="Hadjithomas M."/>
            <person name="Khan A."/>
            <person name="Brunk B."/>
            <person name="Roos D."/>
            <person name="Caler E."/>
            <person name="Lorenzi H."/>
        </authorList>
    </citation>
    <scope>NUCLEOTIDE SEQUENCE [LARGE SCALE GENOMIC DNA]</scope>
    <source>
        <strain evidence="4 5">VAND</strain>
    </source>
</reference>
<dbReference type="InterPro" id="IPR007226">
    <property type="entry name" value="SRS_dom"/>
</dbReference>
<feature type="signal peptide" evidence="2">
    <location>
        <begin position="1"/>
        <end position="39"/>
    </location>
</feature>
<reference evidence="4 5" key="2">
    <citation type="journal article" date="2015" name="Eukaryot. Cell">
        <title>Genetic mapping reveals that sinefungin resistance in Toxoplasma gondii is controlled by a putative amino acid transporter locus that can be used as a negative selectable marker.</title>
        <authorList>
            <person name="Behnke M.S."/>
            <person name="Khan A."/>
            <person name="Sibley L.D."/>
        </authorList>
    </citation>
    <scope>NUCLEOTIDE SEQUENCE [LARGE SCALE GENOMIC DNA]</scope>
    <source>
        <strain evidence="4 5">VAND</strain>
    </source>
</reference>